<dbReference type="EMBL" id="JAZDUA010000018">
    <property type="protein sequence ID" value="KAK7872924.1"/>
    <property type="molecule type" value="Genomic_DNA"/>
</dbReference>
<reference evidence="2 3" key="1">
    <citation type="submission" date="2024-03" db="EMBL/GenBank/DDBJ databases">
        <title>The genome assembly and annotation of the cricket Gryllus longicercus Weissman &amp; Gray.</title>
        <authorList>
            <person name="Szrajer S."/>
            <person name="Gray D."/>
            <person name="Ylla G."/>
        </authorList>
    </citation>
    <scope>NUCLEOTIDE SEQUENCE [LARGE SCALE GENOMIC DNA]</scope>
    <source>
        <strain evidence="2">DAG 2021-001</strain>
        <tissue evidence="2">Whole body minus gut</tissue>
    </source>
</reference>
<keyword evidence="3" id="KW-1185">Reference proteome</keyword>
<sequence>MAMKVVDVHWKFGVTASTSEKSMVGTTFVQLKIVADTGVPGDGSLKNIFVEMDLAQFYSLLHELEKARGNLNYLS</sequence>
<dbReference type="Proteomes" id="UP001378592">
    <property type="component" value="Unassembled WGS sequence"/>
</dbReference>
<accession>A0AAN9ZH41</accession>
<dbReference type="PROSITE" id="PS51269">
    <property type="entry name" value="COMM"/>
    <property type="match status" value="1"/>
</dbReference>
<gene>
    <name evidence="2" type="ORF">R5R35_004243</name>
</gene>
<name>A0AAN9ZH41_9ORTH</name>
<comment type="caution">
    <text evidence="2">The sequence shown here is derived from an EMBL/GenBank/DDBJ whole genome shotgun (WGS) entry which is preliminary data.</text>
</comment>
<dbReference type="AlphaFoldDB" id="A0AAN9ZH41"/>
<protein>
    <recommendedName>
        <fullName evidence="1">COMM domain-containing protein</fullName>
    </recommendedName>
</protein>
<dbReference type="Pfam" id="PF07258">
    <property type="entry name" value="COMM_domain"/>
    <property type="match status" value="1"/>
</dbReference>
<evidence type="ECO:0000259" key="1">
    <source>
        <dbReference type="PROSITE" id="PS51269"/>
    </source>
</evidence>
<evidence type="ECO:0000313" key="3">
    <source>
        <dbReference type="Proteomes" id="UP001378592"/>
    </source>
</evidence>
<evidence type="ECO:0000313" key="2">
    <source>
        <dbReference type="EMBL" id="KAK7872924.1"/>
    </source>
</evidence>
<dbReference type="InterPro" id="IPR017920">
    <property type="entry name" value="COMM"/>
</dbReference>
<proteinExistence type="predicted"/>
<organism evidence="2 3">
    <name type="scientific">Gryllus longicercus</name>
    <dbReference type="NCBI Taxonomy" id="2509291"/>
    <lineage>
        <taxon>Eukaryota</taxon>
        <taxon>Metazoa</taxon>
        <taxon>Ecdysozoa</taxon>
        <taxon>Arthropoda</taxon>
        <taxon>Hexapoda</taxon>
        <taxon>Insecta</taxon>
        <taxon>Pterygota</taxon>
        <taxon>Neoptera</taxon>
        <taxon>Polyneoptera</taxon>
        <taxon>Orthoptera</taxon>
        <taxon>Ensifera</taxon>
        <taxon>Gryllidea</taxon>
        <taxon>Grylloidea</taxon>
        <taxon>Gryllidae</taxon>
        <taxon>Gryllinae</taxon>
        <taxon>Gryllus</taxon>
    </lineage>
</organism>
<feature type="domain" description="COMM" evidence="1">
    <location>
        <begin position="4"/>
        <end position="75"/>
    </location>
</feature>